<sequence>MDIQPITTTQRLQVGRPWLLSGHGTETNQTITLDVAKFTENTHWVRGIKTVEAHFKSGLPLAYNATSSLYEPYDPAATDGHEVLAGFLDTETAFGIGATRIGAALRIHGLIAPAKLPVPFDPAAVKQTTASVIYAS</sequence>
<dbReference type="RefSeq" id="WP_198276220.1">
    <property type="nucleotide sequence ID" value="NZ_BAAAIF010000018.1"/>
</dbReference>
<keyword evidence="2" id="KW-1185">Reference proteome</keyword>
<proteinExistence type="predicted"/>
<evidence type="ECO:0000313" key="1">
    <source>
        <dbReference type="EMBL" id="MBI0313025.1"/>
    </source>
</evidence>
<protein>
    <submittedName>
        <fullName evidence="1">Head decoration protein</fullName>
    </submittedName>
</protein>
<accession>A0ABS0R6J5</accession>
<name>A0ABS0R6J5_9ACTN</name>
<evidence type="ECO:0000313" key="2">
    <source>
        <dbReference type="Proteomes" id="UP000638849"/>
    </source>
</evidence>
<dbReference type="EMBL" id="JAEEAQ010000052">
    <property type="protein sequence ID" value="MBI0313025.1"/>
    <property type="molecule type" value="Genomic_DNA"/>
</dbReference>
<gene>
    <name evidence="1" type="ORF">JBF12_08475</name>
</gene>
<organism evidence="1 2">
    <name type="scientific">Streptomyces javensis</name>
    <dbReference type="NCBI Taxonomy" id="114698"/>
    <lineage>
        <taxon>Bacteria</taxon>
        <taxon>Bacillati</taxon>
        <taxon>Actinomycetota</taxon>
        <taxon>Actinomycetes</taxon>
        <taxon>Kitasatosporales</taxon>
        <taxon>Streptomycetaceae</taxon>
        <taxon>Streptomyces</taxon>
        <taxon>Streptomyces violaceusniger group</taxon>
    </lineage>
</organism>
<dbReference type="Proteomes" id="UP000638849">
    <property type="component" value="Unassembled WGS sequence"/>
</dbReference>
<reference evidence="1 2" key="1">
    <citation type="submission" date="2020-12" db="EMBL/GenBank/DDBJ databases">
        <authorList>
            <person name="Kusuma A.B."/>
            <person name="Nouioui I."/>
            <person name="Goodfellow M."/>
        </authorList>
    </citation>
    <scope>NUCLEOTIDE SEQUENCE [LARGE SCALE GENOMIC DNA]</scope>
    <source>
        <strain evidence="1 2">DSM 41764</strain>
    </source>
</reference>
<comment type="caution">
    <text evidence="1">The sequence shown here is derived from an EMBL/GenBank/DDBJ whole genome shotgun (WGS) entry which is preliminary data.</text>
</comment>